<feature type="transmembrane region" description="Helical" evidence="1">
    <location>
        <begin position="181"/>
        <end position="202"/>
    </location>
</feature>
<evidence type="ECO:0000313" key="3">
    <source>
        <dbReference type="Proteomes" id="UP000184516"/>
    </source>
</evidence>
<keyword evidence="3" id="KW-1185">Reference proteome</keyword>
<keyword evidence="1" id="KW-1133">Transmembrane helix</keyword>
<evidence type="ECO:0008006" key="4">
    <source>
        <dbReference type="Google" id="ProtNLM"/>
    </source>
</evidence>
<reference evidence="3" key="1">
    <citation type="submission" date="2016-11" db="EMBL/GenBank/DDBJ databases">
        <authorList>
            <person name="Varghese N."/>
            <person name="Submissions S."/>
        </authorList>
    </citation>
    <scope>NUCLEOTIDE SEQUENCE [LARGE SCALE GENOMIC DNA]</scope>
    <source>
        <strain evidence="3">DSM 19978</strain>
    </source>
</reference>
<feature type="transmembrane region" description="Helical" evidence="1">
    <location>
        <begin position="155"/>
        <end position="175"/>
    </location>
</feature>
<dbReference type="Proteomes" id="UP000184516">
    <property type="component" value="Unassembled WGS sequence"/>
</dbReference>
<sequence length="217" mass="24727">MQKKYVFWTGILSVILFVNTTIIAGFFHPNYNHFSQFISELYAVDAPNTDLIRFFGYLPSGILFIIFSLLAQKMTPKSRFKSIGFLGIIVGYGFGTIICAIYNCDTGCNPKFINPSLSQIIHNLTGMITYLIVPFSILLIAIASRNWKNSIQYTLISFIIFAISFTFVVVLNLNLDSPYKGLIQRIIEVSILFWIAYGAFYFSNKSFQQIRNLKSKI</sequence>
<organism evidence="2 3">
    <name type="scientific">Flavobacterium fluvii</name>
    <dbReference type="NCBI Taxonomy" id="468056"/>
    <lineage>
        <taxon>Bacteria</taxon>
        <taxon>Pseudomonadati</taxon>
        <taxon>Bacteroidota</taxon>
        <taxon>Flavobacteriia</taxon>
        <taxon>Flavobacteriales</taxon>
        <taxon>Flavobacteriaceae</taxon>
        <taxon>Flavobacterium</taxon>
    </lineage>
</organism>
<dbReference type="EMBL" id="FQWB01000009">
    <property type="protein sequence ID" value="SHG95187.1"/>
    <property type="molecule type" value="Genomic_DNA"/>
</dbReference>
<dbReference type="InterPro" id="IPR009339">
    <property type="entry name" value="DUF998"/>
</dbReference>
<name>A0A1M5P0F1_9FLAO</name>
<feature type="transmembrane region" description="Helical" evidence="1">
    <location>
        <begin position="83"/>
        <end position="103"/>
    </location>
</feature>
<feature type="transmembrane region" description="Helical" evidence="1">
    <location>
        <begin position="51"/>
        <end position="71"/>
    </location>
</feature>
<feature type="transmembrane region" description="Helical" evidence="1">
    <location>
        <begin position="7"/>
        <end position="31"/>
    </location>
</feature>
<feature type="transmembrane region" description="Helical" evidence="1">
    <location>
        <begin position="123"/>
        <end position="143"/>
    </location>
</feature>
<dbReference type="OrthoDB" id="791654at2"/>
<dbReference type="RefSeq" id="WP_073371786.1">
    <property type="nucleotide sequence ID" value="NZ_FQWB01000009.1"/>
</dbReference>
<gene>
    <name evidence="2" type="ORF">SAMN05443549_10918</name>
</gene>
<keyword evidence="1" id="KW-0812">Transmembrane</keyword>
<dbReference type="AlphaFoldDB" id="A0A1M5P0F1"/>
<accession>A0A1M5P0F1</accession>
<evidence type="ECO:0000313" key="2">
    <source>
        <dbReference type="EMBL" id="SHG95187.1"/>
    </source>
</evidence>
<dbReference type="Pfam" id="PF06197">
    <property type="entry name" value="DUF998"/>
    <property type="match status" value="1"/>
</dbReference>
<evidence type="ECO:0000256" key="1">
    <source>
        <dbReference type="SAM" id="Phobius"/>
    </source>
</evidence>
<dbReference type="STRING" id="468056.SAMN05443549_10918"/>
<proteinExistence type="predicted"/>
<protein>
    <recommendedName>
        <fullName evidence="4">DUF998 domain-containing protein</fullName>
    </recommendedName>
</protein>
<keyword evidence="1" id="KW-0472">Membrane</keyword>